<reference evidence="7 8" key="1">
    <citation type="submission" date="2018-10" db="EMBL/GenBank/DDBJ databases">
        <title>Genomic Encyclopedia of Archaeal and Bacterial Type Strains, Phase II (KMG-II): from individual species to whole genera.</title>
        <authorList>
            <person name="Goeker M."/>
        </authorList>
    </citation>
    <scope>NUCLEOTIDE SEQUENCE [LARGE SCALE GENOMIC DNA]</scope>
    <source>
        <strain evidence="7 8">DSM 29537</strain>
    </source>
</reference>
<dbReference type="GO" id="GO:0006508">
    <property type="term" value="P:proteolysis"/>
    <property type="evidence" value="ECO:0007669"/>
    <property type="project" value="UniProtKB-KW"/>
</dbReference>
<feature type="active site" evidence="5">
    <location>
        <position position="44"/>
    </location>
</feature>
<keyword evidence="1 4" id="KW-0645">Protease</keyword>
<keyword evidence="8" id="KW-1185">Reference proteome</keyword>
<keyword evidence="6" id="KW-0732">Signal</keyword>
<dbReference type="EMBL" id="RBLC01000002">
    <property type="protein sequence ID" value="RKS23231.1"/>
    <property type="molecule type" value="Genomic_DNA"/>
</dbReference>
<dbReference type="Pfam" id="PF03051">
    <property type="entry name" value="Peptidase_C1_2"/>
    <property type="match status" value="1"/>
</dbReference>
<feature type="active site" evidence="5">
    <location>
        <position position="304"/>
    </location>
</feature>
<name>A0A495MAW4_9FLAO</name>
<dbReference type="GO" id="GO:0043418">
    <property type="term" value="P:homocysteine catabolic process"/>
    <property type="evidence" value="ECO:0007669"/>
    <property type="project" value="TreeGrafter"/>
</dbReference>
<keyword evidence="4" id="KW-0031">Aminopeptidase</keyword>
<keyword evidence="2 4" id="KW-0378">Hydrolase</keyword>
<evidence type="ECO:0000256" key="5">
    <source>
        <dbReference type="PIRSR" id="PIRSR005700-1"/>
    </source>
</evidence>
<dbReference type="PANTHER" id="PTHR10363">
    <property type="entry name" value="BLEOMYCIN HYDROLASE"/>
    <property type="match status" value="1"/>
</dbReference>
<dbReference type="PIRSF" id="PIRSF005700">
    <property type="entry name" value="PepC"/>
    <property type="match status" value="1"/>
</dbReference>
<accession>A0A495MAW4</accession>
<evidence type="ECO:0000256" key="2">
    <source>
        <dbReference type="ARBA" id="ARBA00022801"/>
    </source>
</evidence>
<dbReference type="PROSITE" id="PS00139">
    <property type="entry name" value="THIOL_PROTEASE_CYS"/>
    <property type="match status" value="1"/>
</dbReference>
<evidence type="ECO:0000256" key="4">
    <source>
        <dbReference type="PIRNR" id="PIRNR005700"/>
    </source>
</evidence>
<dbReference type="OrthoDB" id="9814054at2"/>
<evidence type="ECO:0000256" key="1">
    <source>
        <dbReference type="ARBA" id="ARBA00022670"/>
    </source>
</evidence>
<organism evidence="7 8">
    <name type="scientific">Flavobacterium endophyticum</name>
    <dbReference type="NCBI Taxonomy" id="1540163"/>
    <lineage>
        <taxon>Bacteria</taxon>
        <taxon>Pseudomonadati</taxon>
        <taxon>Bacteroidota</taxon>
        <taxon>Flavobacteriia</taxon>
        <taxon>Flavobacteriales</taxon>
        <taxon>Flavobacteriaceae</taxon>
        <taxon>Flavobacterium</taxon>
    </lineage>
</organism>
<dbReference type="GO" id="GO:0070005">
    <property type="term" value="F:cysteine-type aminopeptidase activity"/>
    <property type="evidence" value="ECO:0007669"/>
    <property type="project" value="InterPro"/>
</dbReference>
<evidence type="ECO:0000313" key="7">
    <source>
        <dbReference type="EMBL" id="RKS23231.1"/>
    </source>
</evidence>
<keyword evidence="3 4" id="KW-0788">Thiol protease</keyword>
<dbReference type="RefSeq" id="WP_121376450.1">
    <property type="nucleotide sequence ID" value="NZ_RBLC01000002.1"/>
</dbReference>
<gene>
    <name evidence="7" type="ORF">CLV94_2136</name>
</gene>
<comment type="similarity">
    <text evidence="4">Belongs to the peptidase C1 family.</text>
</comment>
<dbReference type="GO" id="GO:0009636">
    <property type="term" value="P:response to toxic substance"/>
    <property type="evidence" value="ECO:0007669"/>
    <property type="project" value="TreeGrafter"/>
</dbReference>
<evidence type="ECO:0000256" key="3">
    <source>
        <dbReference type="ARBA" id="ARBA00022807"/>
    </source>
</evidence>
<feature type="active site" evidence="5">
    <location>
        <position position="325"/>
    </location>
</feature>
<dbReference type="Proteomes" id="UP000277579">
    <property type="component" value="Unassembled WGS sequence"/>
</dbReference>
<dbReference type="AlphaFoldDB" id="A0A495MAW4"/>
<dbReference type="Gene3D" id="3.90.70.10">
    <property type="entry name" value="Cysteine proteinases"/>
    <property type="match status" value="1"/>
</dbReference>
<feature type="signal peptide" evidence="6">
    <location>
        <begin position="1"/>
        <end position="21"/>
    </location>
</feature>
<dbReference type="InterPro" id="IPR004134">
    <property type="entry name" value="Peptidase_C1B"/>
</dbReference>
<dbReference type="GO" id="GO:0005737">
    <property type="term" value="C:cytoplasm"/>
    <property type="evidence" value="ECO:0007669"/>
    <property type="project" value="TreeGrafter"/>
</dbReference>
<proteinExistence type="inferred from homology"/>
<feature type="chain" id="PRO_5019804539" description="Aminopeptidase" evidence="6">
    <location>
        <begin position="22"/>
        <end position="369"/>
    </location>
</feature>
<sequence>MRQIFLPIALLAFAFSAYSQKYEFQTIKDIEATPVISQDITGTCWSFSSTSFLEAEIIRVLGKKIDLSEMYNVRNTYPKKAWNYVMRQGKAQFGEGGLNHDVINSAMEFGIVPLTAYSGLVGSATKHDHSKMAKELEDLLKKYADPSKKLDPKWKTDVEAILDKYMGANVTEFTYDGKKYTPKSFLEMTKLNLKDYITITSFTNEPYYKTFILDIPDNFSNGSFYNMPLDEFVQNIDNALDKGYTLALDADVSEKTFSGRNGIAVVPENDADEKTILTEIKPEKKITPEFRQQEFENYNTTDDHLMHIVGKVKDQNGNIYYKVKNSWGTKNLGNDGYVYMSVPYLRLKAISVLLHKDALQKKTKKDLGV</sequence>
<dbReference type="SUPFAM" id="SSF54001">
    <property type="entry name" value="Cysteine proteinases"/>
    <property type="match status" value="1"/>
</dbReference>
<dbReference type="InterPro" id="IPR038765">
    <property type="entry name" value="Papain-like_cys_pep_sf"/>
</dbReference>
<evidence type="ECO:0000313" key="8">
    <source>
        <dbReference type="Proteomes" id="UP000277579"/>
    </source>
</evidence>
<dbReference type="InterPro" id="IPR000169">
    <property type="entry name" value="Pept_cys_AS"/>
</dbReference>
<protein>
    <recommendedName>
        <fullName evidence="4">Aminopeptidase</fullName>
    </recommendedName>
</protein>
<evidence type="ECO:0000256" key="6">
    <source>
        <dbReference type="SAM" id="SignalP"/>
    </source>
</evidence>
<dbReference type="PANTHER" id="PTHR10363:SF2">
    <property type="entry name" value="BLEOMYCIN HYDROLASE"/>
    <property type="match status" value="1"/>
</dbReference>
<comment type="caution">
    <text evidence="7">The sequence shown here is derived from an EMBL/GenBank/DDBJ whole genome shotgun (WGS) entry which is preliminary data.</text>
</comment>